<sequence>MNARVPAIIALALLSTATTAAFAGNYAYFDRPDCANLNSHAALSNDSYVRSFAWAWGDLTFAPDQSAPHPDARQARESAEPRDPLPTRGPTDATPPRHRRDKISMT</sequence>
<evidence type="ECO:0000313" key="3">
    <source>
        <dbReference type="EMBL" id="TSP10489.1"/>
    </source>
</evidence>
<reference evidence="4" key="2">
    <citation type="journal article" date="2022" name="Microbiol. Resour. Announc.">
        <title>Genome Sequence of Cupriavidus campinensis Strain G5, a Member of a Bacterial Consortium Capable of Polyethylene Degradation.</title>
        <authorList>
            <person name="Schneider B."/>
            <person name="Pfeiffer F."/>
            <person name="Dyall-Smith M."/>
            <person name="Kunte H.J."/>
        </authorList>
    </citation>
    <scope>NUCLEOTIDE SEQUENCE</scope>
    <source>
        <strain evidence="4">G5</strain>
    </source>
</reference>
<dbReference type="EMBL" id="VCIZ01000015">
    <property type="protein sequence ID" value="TSP10489.1"/>
    <property type="molecule type" value="Genomic_DNA"/>
</dbReference>
<feature type="region of interest" description="Disordered" evidence="1">
    <location>
        <begin position="63"/>
        <end position="106"/>
    </location>
</feature>
<gene>
    <name evidence="3" type="ORF">FGG12_22165</name>
    <name evidence="4" type="ORF">M5D45_28950</name>
</gene>
<dbReference type="Proteomes" id="UP001056132">
    <property type="component" value="Chromosome 2"/>
</dbReference>
<proteinExistence type="predicted"/>
<dbReference type="AlphaFoldDB" id="A0AAE9I455"/>
<keyword evidence="5" id="KW-1185">Reference proteome</keyword>
<feature type="chain" id="PRO_5041947847" evidence="2">
    <location>
        <begin position="24"/>
        <end position="106"/>
    </location>
</feature>
<dbReference type="Proteomes" id="UP000318943">
    <property type="component" value="Unassembled WGS sequence"/>
</dbReference>
<name>A0AAE9I455_9BURK</name>
<reference evidence="4" key="3">
    <citation type="submission" date="2022-05" db="EMBL/GenBank/DDBJ databases">
        <authorList>
            <person name="Kunte H.-J."/>
        </authorList>
    </citation>
    <scope>NUCLEOTIDE SEQUENCE</scope>
    <source>
        <strain evidence="4">G5</strain>
    </source>
</reference>
<evidence type="ECO:0000256" key="1">
    <source>
        <dbReference type="SAM" id="MobiDB-lite"/>
    </source>
</evidence>
<accession>A0AAE9I455</accession>
<dbReference type="RefSeq" id="WP_144201048.1">
    <property type="nucleotide sequence ID" value="NZ_CAJPVH010000002.1"/>
</dbReference>
<feature type="compositionally biased region" description="Basic residues" evidence="1">
    <location>
        <begin position="96"/>
        <end position="106"/>
    </location>
</feature>
<keyword evidence="2" id="KW-0732">Signal</keyword>
<evidence type="ECO:0000313" key="5">
    <source>
        <dbReference type="Proteomes" id="UP000318943"/>
    </source>
</evidence>
<evidence type="ECO:0000313" key="4">
    <source>
        <dbReference type="EMBL" id="URF07082.1"/>
    </source>
</evidence>
<evidence type="ECO:0000313" key="6">
    <source>
        <dbReference type="Proteomes" id="UP001056132"/>
    </source>
</evidence>
<reference evidence="3 5" key="1">
    <citation type="submission" date="2019-05" db="EMBL/GenBank/DDBJ databases">
        <title>Whole genome sequence analysis of Cupriavidus campinensis S14E4C strain.</title>
        <authorList>
            <person name="Abbaszade G."/>
            <person name="Szabo A."/>
            <person name="Toumi M."/>
            <person name="Toth E."/>
        </authorList>
    </citation>
    <scope>NUCLEOTIDE SEQUENCE [LARGE SCALE GENOMIC DNA]</scope>
    <source>
        <strain evidence="3 5">S14E4C</strain>
    </source>
</reference>
<evidence type="ECO:0000256" key="2">
    <source>
        <dbReference type="SAM" id="SignalP"/>
    </source>
</evidence>
<dbReference type="EMBL" id="CP097331">
    <property type="protein sequence ID" value="URF07082.1"/>
    <property type="molecule type" value="Genomic_DNA"/>
</dbReference>
<feature type="compositionally biased region" description="Basic and acidic residues" evidence="1">
    <location>
        <begin position="70"/>
        <end position="85"/>
    </location>
</feature>
<organism evidence="4 6">
    <name type="scientific">Cupriavidus campinensis</name>
    <dbReference type="NCBI Taxonomy" id="151783"/>
    <lineage>
        <taxon>Bacteria</taxon>
        <taxon>Pseudomonadati</taxon>
        <taxon>Pseudomonadota</taxon>
        <taxon>Betaproteobacteria</taxon>
        <taxon>Burkholderiales</taxon>
        <taxon>Burkholderiaceae</taxon>
        <taxon>Cupriavidus</taxon>
    </lineage>
</organism>
<feature type="signal peptide" evidence="2">
    <location>
        <begin position="1"/>
        <end position="23"/>
    </location>
</feature>
<dbReference type="KEGG" id="ccam:M5D45_28950"/>
<protein>
    <submittedName>
        <fullName evidence="4">Uncharacterized protein</fullName>
    </submittedName>
</protein>